<comment type="caution">
    <text evidence="2">The sequence shown here is derived from an EMBL/GenBank/DDBJ whole genome shotgun (WGS) entry which is preliminary data.</text>
</comment>
<feature type="non-terminal residue" evidence="2">
    <location>
        <position position="1"/>
    </location>
</feature>
<feature type="compositionally biased region" description="Polar residues" evidence="1">
    <location>
        <begin position="16"/>
        <end position="28"/>
    </location>
</feature>
<reference evidence="2" key="1">
    <citation type="submission" date="2023-11" db="EMBL/GenBank/DDBJ databases">
        <authorList>
            <person name="De Vega J J."/>
            <person name="De Vega J J."/>
        </authorList>
    </citation>
    <scope>NUCLEOTIDE SEQUENCE</scope>
</reference>
<evidence type="ECO:0000313" key="2">
    <source>
        <dbReference type="EMBL" id="CAK5279378.1"/>
    </source>
</evidence>
<sequence length="72" mass="7717">TVVTGPTARWEVKHFSNPSPTVFSQRQDSPADGSGGEMTEPEGQILLEKNARKADEFGNVHTVCCAVSLAQT</sequence>
<protein>
    <submittedName>
        <fullName evidence="2">Uncharacterized protein</fullName>
    </submittedName>
</protein>
<accession>A0AAD2HR97</accession>
<feature type="region of interest" description="Disordered" evidence="1">
    <location>
        <begin position="13"/>
        <end position="43"/>
    </location>
</feature>
<proteinExistence type="predicted"/>
<organism evidence="2 3">
    <name type="scientific">Mycena citricolor</name>
    <dbReference type="NCBI Taxonomy" id="2018698"/>
    <lineage>
        <taxon>Eukaryota</taxon>
        <taxon>Fungi</taxon>
        <taxon>Dikarya</taxon>
        <taxon>Basidiomycota</taxon>
        <taxon>Agaricomycotina</taxon>
        <taxon>Agaricomycetes</taxon>
        <taxon>Agaricomycetidae</taxon>
        <taxon>Agaricales</taxon>
        <taxon>Marasmiineae</taxon>
        <taxon>Mycenaceae</taxon>
        <taxon>Mycena</taxon>
    </lineage>
</organism>
<name>A0AAD2HR97_9AGAR</name>
<evidence type="ECO:0000256" key="1">
    <source>
        <dbReference type="SAM" id="MobiDB-lite"/>
    </source>
</evidence>
<dbReference type="AlphaFoldDB" id="A0AAD2HR97"/>
<dbReference type="EMBL" id="CAVNYO010000436">
    <property type="protein sequence ID" value="CAK5279378.1"/>
    <property type="molecule type" value="Genomic_DNA"/>
</dbReference>
<keyword evidence="3" id="KW-1185">Reference proteome</keyword>
<evidence type="ECO:0000313" key="3">
    <source>
        <dbReference type="Proteomes" id="UP001295794"/>
    </source>
</evidence>
<gene>
    <name evidence="2" type="ORF">MYCIT1_LOCUS29388</name>
</gene>
<dbReference type="Proteomes" id="UP001295794">
    <property type="component" value="Unassembled WGS sequence"/>
</dbReference>